<feature type="domain" description="Apple" evidence="2">
    <location>
        <begin position="64"/>
        <end position="109"/>
    </location>
</feature>
<sequence length="352" mass="40922">MSTYLSLIIIHSIILLHIFIDECQTIIGERKRTFAGRSEGVLIGDYLFFAETAYISNTPGFYIIRTSNELECKCLCSSNKQCLSMTYRIYDSTCSLFATDPCDTRNWKEYSNINFYIHIKRLKYRLFEKPEQDQSLQRLTLSSLCSTTSRFNADNRWLFVMKISGQSKVNFRGLNFDNAPNQVAPSPWYTTPIENIWNSILMYQWTSRQYFPKYFGFALIYQGAVREFVYFRLHKTTIENFFNKQHTPATFCWNLKSSQTHLHHTLNHDNSLSRIFSISINGNVSHTTPCDQHETFMYISPFDQMDRCSPNGNSRQSIDIMFSDQCHPLPYSKLLRADALIGFVSGDTTADT</sequence>
<dbReference type="InterPro" id="IPR003609">
    <property type="entry name" value="Pan_app"/>
</dbReference>
<evidence type="ECO:0000259" key="2">
    <source>
        <dbReference type="Pfam" id="PF00024"/>
    </source>
</evidence>
<organism evidence="3 5">
    <name type="scientific">Adineta ricciae</name>
    <name type="common">Rotifer</name>
    <dbReference type="NCBI Taxonomy" id="249248"/>
    <lineage>
        <taxon>Eukaryota</taxon>
        <taxon>Metazoa</taxon>
        <taxon>Spiralia</taxon>
        <taxon>Gnathifera</taxon>
        <taxon>Rotifera</taxon>
        <taxon>Eurotatoria</taxon>
        <taxon>Bdelloidea</taxon>
        <taxon>Adinetida</taxon>
        <taxon>Adinetidae</taxon>
        <taxon>Adineta</taxon>
    </lineage>
</organism>
<proteinExistence type="predicted"/>
<evidence type="ECO:0000313" key="3">
    <source>
        <dbReference type="EMBL" id="CAF0887961.1"/>
    </source>
</evidence>
<evidence type="ECO:0000313" key="4">
    <source>
        <dbReference type="EMBL" id="CAF1074226.1"/>
    </source>
</evidence>
<reference evidence="3" key="1">
    <citation type="submission" date="2021-02" db="EMBL/GenBank/DDBJ databases">
        <authorList>
            <person name="Nowell W R."/>
        </authorList>
    </citation>
    <scope>NUCLEOTIDE SEQUENCE</scope>
</reference>
<evidence type="ECO:0000313" key="5">
    <source>
        <dbReference type="Proteomes" id="UP000663828"/>
    </source>
</evidence>
<dbReference type="EMBL" id="CAJNOR010000350">
    <property type="protein sequence ID" value="CAF0887961.1"/>
    <property type="molecule type" value="Genomic_DNA"/>
</dbReference>
<dbReference type="OrthoDB" id="9997091at2759"/>
<keyword evidence="1" id="KW-0732">Signal</keyword>
<accession>A0A813YRZ0</accession>
<comment type="caution">
    <text evidence="3">The sequence shown here is derived from an EMBL/GenBank/DDBJ whole genome shotgun (WGS) entry which is preliminary data.</text>
</comment>
<dbReference type="EMBL" id="CAJNOJ010000087">
    <property type="protein sequence ID" value="CAF1074226.1"/>
    <property type="molecule type" value="Genomic_DNA"/>
</dbReference>
<dbReference type="AlphaFoldDB" id="A0A813YRZ0"/>
<dbReference type="Proteomes" id="UP000663828">
    <property type="component" value="Unassembled WGS sequence"/>
</dbReference>
<protein>
    <recommendedName>
        <fullName evidence="2">Apple domain-containing protein</fullName>
    </recommendedName>
</protein>
<dbReference type="Pfam" id="PF00024">
    <property type="entry name" value="PAN_1"/>
    <property type="match status" value="1"/>
</dbReference>
<dbReference type="Proteomes" id="UP000663852">
    <property type="component" value="Unassembled WGS sequence"/>
</dbReference>
<gene>
    <name evidence="4" type="ORF">EDS130_LOCUS18603</name>
    <name evidence="3" type="ORF">XAT740_LOCUS7353</name>
</gene>
<feature type="signal peptide" evidence="1">
    <location>
        <begin position="1"/>
        <end position="25"/>
    </location>
</feature>
<name>A0A813YRZ0_ADIRI</name>
<keyword evidence="5" id="KW-1185">Reference proteome</keyword>
<feature type="chain" id="PRO_5035599136" description="Apple domain-containing protein" evidence="1">
    <location>
        <begin position="26"/>
        <end position="352"/>
    </location>
</feature>
<evidence type="ECO:0000256" key="1">
    <source>
        <dbReference type="SAM" id="SignalP"/>
    </source>
</evidence>